<evidence type="ECO:0000313" key="3">
    <source>
        <dbReference type="Proteomes" id="UP000269721"/>
    </source>
</evidence>
<evidence type="ECO:0000256" key="1">
    <source>
        <dbReference type="SAM" id="MobiDB-lite"/>
    </source>
</evidence>
<protein>
    <submittedName>
        <fullName evidence="2">Uncharacterized protein</fullName>
    </submittedName>
</protein>
<dbReference type="AlphaFoldDB" id="A0A4P9WKK8"/>
<proteinExistence type="predicted"/>
<evidence type="ECO:0000313" key="2">
    <source>
        <dbReference type="EMBL" id="RKO93521.1"/>
    </source>
</evidence>
<sequence>MPFLPSFDLRNEGQWTPSHVKISAFPSHGWERRKETLHRYQDGHRSSPAQQLLWNPPIAYFFSNRDDWDEIEEHKARQQVLFWIRDGPPFEPQVPSEFNGTPPICLASPLAIRPRKINGKNCQWVSSSPSRHSSPHWSAWPVYFQEAFPRVQHTIPGPILDPLKDPPSCPHATPAFDVGAEGGEGGISHVEIYNYGNSSDEKSKMHMKQGENYASIPRMATN</sequence>
<gene>
    <name evidence="2" type="ORF">BDK51DRAFT_31796</name>
</gene>
<keyword evidence="3" id="KW-1185">Reference proteome</keyword>
<name>A0A4P9WKK8_9FUNG</name>
<reference evidence="3" key="1">
    <citation type="journal article" date="2018" name="Nat. Microbiol.">
        <title>Leveraging single-cell genomics to expand the fungal tree of life.</title>
        <authorList>
            <person name="Ahrendt S.R."/>
            <person name="Quandt C.A."/>
            <person name="Ciobanu D."/>
            <person name="Clum A."/>
            <person name="Salamov A."/>
            <person name="Andreopoulos B."/>
            <person name="Cheng J.F."/>
            <person name="Woyke T."/>
            <person name="Pelin A."/>
            <person name="Henrissat B."/>
            <person name="Reynolds N.K."/>
            <person name="Benny G.L."/>
            <person name="Smith M.E."/>
            <person name="James T.Y."/>
            <person name="Grigoriev I.V."/>
        </authorList>
    </citation>
    <scope>NUCLEOTIDE SEQUENCE [LARGE SCALE GENOMIC DNA]</scope>
</reference>
<organism evidence="2 3">
    <name type="scientific">Blyttiomyces helicus</name>
    <dbReference type="NCBI Taxonomy" id="388810"/>
    <lineage>
        <taxon>Eukaryota</taxon>
        <taxon>Fungi</taxon>
        <taxon>Fungi incertae sedis</taxon>
        <taxon>Chytridiomycota</taxon>
        <taxon>Chytridiomycota incertae sedis</taxon>
        <taxon>Chytridiomycetes</taxon>
        <taxon>Chytridiomycetes incertae sedis</taxon>
        <taxon>Blyttiomyces</taxon>
    </lineage>
</organism>
<feature type="region of interest" description="Disordered" evidence="1">
    <location>
        <begin position="200"/>
        <end position="222"/>
    </location>
</feature>
<dbReference type="EMBL" id="KZ994208">
    <property type="protein sequence ID" value="RKO93521.1"/>
    <property type="molecule type" value="Genomic_DNA"/>
</dbReference>
<dbReference type="Proteomes" id="UP000269721">
    <property type="component" value="Unassembled WGS sequence"/>
</dbReference>
<accession>A0A4P9WKK8</accession>